<dbReference type="InterPro" id="IPR017853">
    <property type="entry name" value="GH"/>
</dbReference>
<evidence type="ECO:0000256" key="1">
    <source>
        <dbReference type="SAM" id="SignalP"/>
    </source>
</evidence>
<reference evidence="2 3" key="1">
    <citation type="submission" date="2014-04" db="EMBL/GenBank/DDBJ databases">
        <authorList>
            <consortium name="DOE Joint Genome Institute"/>
            <person name="Kuo A."/>
            <person name="Martino E."/>
            <person name="Perotto S."/>
            <person name="Kohler A."/>
            <person name="Nagy L.G."/>
            <person name="Floudas D."/>
            <person name="Copeland A."/>
            <person name="Barry K.W."/>
            <person name="Cichocki N."/>
            <person name="Veneault-Fourrey C."/>
            <person name="LaButti K."/>
            <person name="Lindquist E.A."/>
            <person name="Lipzen A."/>
            <person name="Lundell T."/>
            <person name="Morin E."/>
            <person name="Murat C."/>
            <person name="Sun H."/>
            <person name="Tunlid A."/>
            <person name="Henrissat B."/>
            <person name="Grigoriev I.V."/>
            <person name="Hibbett D.S."/>
            <person name="Martin F."/>
            <person name="Nordberg H.P."/>
            <person name="Cantor M.N."/>
            <person name="Hua S.X."/>
        </authorList>
    </citation>
    <scope>NUCLEOTIDE SEQUENCE [LARGE SCALE GENOMIC DNA]</scope>
    <source>
        <strain evidence="2 3">Zn</strain>
    </source>
</reference>
<keyword evidence="2" id="KW-0378">Hydrolase</keyword>
<dbReference type="HOGENOM" id="CLU_1001496_0_0_1"/>
<proteinExistence type="predicted"/>
<sequence>MFPQWITTLTAVAAISGLASAGPKLPRSKDILHRKVTNTSSAVSRNILTRTGTRNATAPNLYGWMFDTEYNENPAYLIDIPAGAMWDTHHYEPPAFFIDGFDFWDNWQEETNNTNVTVFVSEYSVFQIDTPSEQGDFSNPPDIHIFYPRLFSAIAEGVYLLGAKRNPNMVKLTSYATSLQNWNCYYLQKLFNSYRAILGIDDQWKESVFLKVINVNSTTVPLTVSIETPWKFVNGTIITNKDVNGFNYKNNATAITAQPLFLENKSPSRDGIWRWNVP</sequence>
<dbReference type="SUPFAM" id="SSF51445">
    <property type="entry name" value="(Trans)glycosidases"/>
    <property type="match status" value="1"/>
</dbReference>
<evidence type="ECO:0000313" key="3">
    <source>
        <dbReference type="Proteomes" id="UP000054321"/>
    </source>
</evidence>
<dbReference type="GO" id="GO:0031222">
    <property type="term" value="P:arabinan catabolic process"/>
    <property type="evidence" value="ECO:0007669"/>
    <property type="project" value="UniProtKB-UniPathway"/>
</dbReference>
<organism evidence="2 3">
    <name type="scientific">Oidiodendron maius (strain Zn)</name>
    <dbReference type="NCBI Taxonomy" id="913774"/>
    <lineage>
        <taxon>Eukaryota</taxon>
        <taxon>Fungi</taxon>
        <taxon>Dikarya</taxon>
        <taxon>Ascomycota</taxon>
        <taxon>Pezizomycotina</taxon>
        <taxon>Leotiomycetes</taxon>
        <taxon>Leotiomycetes incertae sedis</taxon>
        <taxon>Myxotrichaceae</taxon>
        <taxon>Oidiodendron</taxon>
    </lineage>
</organism>
<dbReference type="GO" id="GO:0016787">
    <property type="term" value="F:hydrolase activity"/>
    <property type="evidence" value="ECO:0007669"/>
    <property type="project" value="UniProtKB-KW"/>
</dbReference>
<dbReference type="UniPathway" id="UPA00667"/>
<reference evidence="3" key="2">
    <citation type="submission" date="2015-01" db="EMBL/GenBank/DDBJ databases">
        <title>Evolutionary Origins and Diversification of the Mycorrhizal Mutualists.</title>
        <authorList>
            <consortium name="DOE Joint Genome Institute"/>
            <consortium name="Mycorrhizal Genomics Consortium"/>
            <person name="Kohler A."/>
            <person name="Kuo A."/>
            <person name="Nagy L.G."/>
            <person name="Floudas D."/>
            <person name="Copeland A."/>
            <person name="Barry K.W."/>
            <person name="Cichocki N."/>
            <person name="Veneault-Fourrey C."/>
            <person name="LaButti K."/>
            <person name="Lindquist E.A."/>
            <person name="Lipzen A."/>
            <person name="Lundell T."/>
            <person name="Morin E."/>
            <person name="Murat C."/>
            <person name="Riley R."/>
            <person name="Ohm R."/>
            <person name="Sun H."/>
            <person name="Tunlid A."/>
            <person name="Henrissat B."/>
            <person name="Grigoriev I.V."/>
            <person name="Hibbett D.S."/>
            <person name="Martin F."/>
        </authorList>
    </citation>
    <scope>NUCLEOTIDE SEQUENCE [LARGE SCALE GENOMIC DNA]</scope>
    <source>
        <strain evidence="3">Zn</strain>
    </source>
</reference>
<feature type="signal peptide" evidence="1">
    <location>
        <begin position="1"/>
        <end position="21"/>
    </location>
</feature>
<name>A0A0C3HCV9_OIDMZ</name>
<dbReference type="AlphaFoldDB" id="A0A0C3HCV9"/>
<dbReference type="EMBL" id="KN832877">
    <property type="protein sequence ID" value="KIN00117.1"/>
    <property type="molecule type" value="Genomic_DNA"/>
</dbReference>
<accession>A0A0C3HCV9</accession>
<dbReference type="InParanoid" id="A0A0C3HCV9"/>
<dbReference type="STRING" id="913774.A0A0C3HCV9"/>
<protein>
    <submittedName>
        <fullName evidence="2">Glycoside hydrolase family 51 protein</fullName>
    </submittedName>
</protein>
<keyword evidence="1" id="KW-0732">Signal</keyword>
<keyword evidence="3" id="KW-1185">Reference proteome</keyword>
<dbReference type="Proteomes" id="UP000054321">
    <property type="component" value="Unassembled WGS sequence"/>
</dbReference>
<feature type="chain" id="PRO_5002165349" evidence="1">
    <location>
        <begin position="22"/>
        <end position="278"/>
    </location>
</feature>
<evidence type="ECO:0000313" key="2">
    <source>
        <dbReference type="EMBL" id="KIN00117.1"/>
    </source>
</evidence>
<dbReference type="OrthoDB" id="406864at2759"/>
<gene>
    <name evidence="2" type="ORF">OIDMADRAFT_54722</name>
</gene>